<protein>
    <submittedName>
        <fullName evidence="2">Uncharacterized protein</fullName>
    </submittedName>
</protein>
<gene>
    <name evidence="2" type="ORF">MSPICULIGERA_LOCUS13983</name>
</gene>
<accession>A0AA36CV90</accession>
<keyword evidence="1" id="KW-0732">Signal</keyword>
<dbReference type="Proteomes" id="UP001177023">
    <property type="component" value="Unassembled WGS sequence"/>
</dbReference>
<name>A0AA36CV90_9BILA</name>
<comment type="caution">
    <text evidence="2">The sequence shown here is derived from an EMBL/GenBank/DDBJ whole genome shotgun (WGS) entry which is preliminary data.</text>
</comment>
<evidence type="ECO:0000313" key="3">
    <source>
        <dbReference type="Proteomes" id="UP001177023"/>
    </source>
</evidence>
<dbReference type="AlphaFoldDB" id="A0AA36CV90"/>
<organism evidence="2 3">
    <name type="scientific">Mesorhabditis spiculigera</name>
    <dbReference type="NCBI Taxonomy" id="96644"/>
    <lineage>
        <taxon>Eukaryota</taxon>
        <taxon>Metazoa</taxon>
        <taxon>Ecdysozoa</taxon>
        <taxon>Nematoda</taxon>
        <taxon>Chromadorea</taxon>
        <taxon>Rhabditida</taxon>
        <taxon>Rhabditina</taxon>
        <taxon>Rhabditomorpha</taxon>
        <taxon>Rhabditoidea</taxon>
        <taxon>Rhabditidae</taxon>
        <taxon>Mesorhabditinae</taxon>
        <taxon>Mesorhabditis</taxon>
    </lineage>
</organism>
<feature type="signal peptide" evidence="1">
    <location>
        <begin position="1"/>
        <end position="16"/>
    </location>
</feature>
<feature type="non-terminal residue" evidence="2">
    <location>
        <position position="165"/>
    </location>
</feature>
<sequence length="165" mass="19043">MFRYFLILVIIPAITSLQIVKKWQFERANDWDVCEVDYDEKKQILKLDCVNERWDRYRECVFPIASYDECLCHKIECINGLSRQFGLVFDGYYQKAPSPLRSAPVDTTIEIEIPIEDIYFEDAEEPSEAGGGTHGAVAILSYVSATIAWFARNRVHIGSFLWCST</sequence>
<reference evidence="2" key="1">
    <citation type="submission" date="2023-06" db="EMBL/GenBank/DDBJ databases">
        <authorList>
            <person name="Delattre M."/>
        </authorList>
    </citation>
    <scope>NUCLEOTIDE SEQUENCE</scope>
    <source>
        <strain evidence="2">AF72</strain>
    </source>
</reference>
<dbReference type="EMBL" id="CATQJA010002640">
    <property type="protein sequence ID" value="CAJ0575674.1"/>
    <property type="molecule type" value="Genomic_DNA"/>
</dbReference>
<evidence type="ECO:0000313" key="2">
    <source>
        <dbReference type="EMBL" id="CAJ0575674.1"/>
    </source>
</evidence>
<keyword evidence="3" id="KW-1185">Reference proteome</keyword>
<feature type="chain" id="PRO_5041428657" evidence="1">
    <location>
        <begin position="17"/>
        <end position="165"/>
    </location>
</feature>
<proteinExistence type="predicted"/>
<evidence type="ECO:0000256" key="1">
    <source>
        <dbReference type="SAM" id="SignalP"/>
    </source>
</evidence>